<evidence type="ECO:0000256" key="5">
    <source>
        <dbReference type="RuleBase" id="RU004301"/>
    </source>
</evidence>
<evidence type="ECO:0000256" key="2">
    <source>
        <dbReference type="ARBA" id="ARBA00006084"/>
    </source>
</evidence>
<dbReference type="SUPFAM" id="SSF69103">
    <property type="entry name" value="Arp2/3 complex 16 kDa subunit ARPC5"/>
    <property type="match status" value="1"/>
</dbReference>
<accession>A0A7E4VTN3</accession>
<evidence type="ECO:0000256" key="4">
    <source>
        <dbReference type="ARBA" id="ARBA00023212"/>
    </source>
</evidence>
<organism evidence="6 7">
    <name type="scientific">Panagrellus redivivus</name>
    <name type="common">Microworm</name>
    <dbReference type="NCBI Taxonomy" id="6233"/>
    <lineage>
        <taxon>Eukaryota</taxon>
        <taxon>Metazoa</taxon>
        <taxon>Ecdysozoa</taxon>
        <taxon>Nematoda</taxon>
        <taxon>Chromadorea</taxon>
        <taxon>Rhabditida</taxon>
        <taxon>Tylenchina</taxon>
        <taxon>Panagrolaimomorpha</taxon>
        <taxon>Panagrolaimoidea</taxon>
        <taxon>Panagrolaimidae</taxon>
        <taxon>Panagrellus</taxon>
    </lineage>
</organism>
<comment type="similarity">
    <text evidence="2 5">Belongs to the ARPC5 family.</text>
</comment>
<dbReference type="Proteomes" id="UP000492821">
    <property type="component" value="Unassembled WGS sequence"/>
</dbReference>
<dbReference type="PANTHER" id="PTHR12644">
    <property type="entry name" value="ARP2/3 COMPLEX 16 KD SUBUNIT P16-ARC"/>
    <property type="match status" value="1"/>
</dbReference>
<evidence type="ECO:0000313" key="7">
    <source>
        <dbReference type="WBParaSite" id="Pan_g24053.t1"/>
    </source>
</evidence>
<dbReference type="InterPro" id="IPR006789">
    <property type="entry name" value="ARPC5"/>
</dbReference>
<proteinExistence type="inferred from homology"/>
<keyword evidence="3" id="KW-0963">Cytoplasm</keyword>
<dbReference type="GO" id="GO:0005885">
    <property type="term" value="C:Arp2/3 protein complex"/>
    <property type="evidence" value="ECO:0007669"/>
    <property type="project" value="InterPro"/>
</dbReference>
<reference evidence="6" key="1">
    <citation type="journal article" date="2013" name="Genetics">
        <title>The draft genome and transcriptome of Panagrellus redivivus are shaped by the harsh demands of a free-living lifestyle.</title>
        <authorList>
            <person name="Srinivasan J."/>
            <person name="Dillman A.R."/>
            <person name="Macchietto M.G."/>
            <person name="Heikkinen L."/>
            <person name="Lakso M."/>
            <person name="Fracchia K.M."/>
            <person name="Antoshechkin I."/>
            <person name="Mortazavi A."/>
            <person name="Wong G."/>
            <person name="Sternberg P.W."/>
        </authorList>
    </citation>
    <scope>NUCLEOTIDE SEQUENCE [LARGE SCALE GENOMIC DNA]</scope>
    <source>
        <strain evidence="6">MT8872</strain>
    </source>
</reference>
<evidence type="ECO:0000256" key="3">
    <source>
        <dbReference type="ARBA" id="ARBA00022490"/>
    </source>
</evidence>
<dbReference type="InterPro" id="IPR036743">
    <property type="entry name" value="ARPC5_sf"/>
</dbReference>
<dbReference type="Pfam" id="PF04699">
    <property type="entry name" value="P16-Arc"/>
    <property type="match status" value="1"/>
</dbReference>
<keyword evidence="4 5" id="KW-0206">Cytoskeleton</keyword>
<dbReference type="Gene3D" id="1.25.40.190">
    <property type="entry name" value="Actin-related protein 2/3 complex subunit 5"/>
    <property type="match status" value="1"/>
</dbReference>
<protein>
    <recommendedName>
        <fullName evidence="5">Actin-related protein 2/3 complex subunit 5</fullName>
    </recommendedName>
</protein>
<name>A0A7E4VTN3_PANRE</name>
<evidence type="ECO:0000313" key="6">
    <source>
        <dbReference type="Proteomes" id="UP000492821"/>
    </source>
</evidence>
<keyword evidence="6" id="KW-1185">Reference proteome</keyword>
<sequence>MAKNTNDTSFRKINVDTIDSASGAPLEYEDVAGPNEATLQSLVSTKRYADVLKELARTIPLRSKNQQVKDQAAEIATRILGKFNKEAIASGLDGISGLESEAILHYVFRGFEIATENGTINALLAFHNGIFDKCGNGGVSRVVWSIYRLGPSQASSA</sequence>
<comment type="function">
    <text evidence="5">Functions as component of the Arp2/3 complex which is involved in regulation of actin polymerization and together with an activating nucleation-promoting factor (NPF) mediates the formation of branched actin networks. Arp2/3 complex plays a critical role in the control of cell morphogenesis via the modulation of cell polarity development.</text>
</comment>
<dbReference type="WBParaSite" id="Pan_g24053.t1">
    <property type="protein sequence ID" value="Pan_g24053.t1"/>
    <property type="gene ID" value="Pan_g24053"/>
</dbReference>
<evidence type="ECO:0000256" key="1">
    <source>
        <dbReference type="ARBA" id="ARBA00004245"/>
    </source>
</evidence>
<dbReference type="AlphaFoldDB" id="A0A7E4VTN3"/>
<reference evidence="7" key="2">
    <citation type="submission" date="2020-10" db="UniProtKB">
        <authorList>
            <consortium name="WormBaseParasite"/>
        </authorList>
    </citation>
    <scope>IDENTIFICATION</scope>
</reference>
<dbReference type="GO" id="GO:0034314">
    <property type="term" value="P:Arp2/3 complex-mediated actin nucleation"/>
    <property type="evidence" value="ECO:0007669"/>
    <property type="project" value="InterPro"/>
</dbReference>
<comment type="subcellular location">
    <subcellularLocation>
        <location evidence="1">Cytoplasm</location>
        <location evidence="1">Cytoskeleton</location>
    </subcellularLocation>
</comment>
<dbReference type="GO" id="GO:0030833">
    <property type="term" value="P:regulation of actin filament polymerization"/>
    <property type="evidence" value="ECO:0007669"/>
    <property type="project" value="InterPro"/>
</dbReference>